<protein>
    <recommendedName>
        <fullName evidence="3">ParD-like antitoxin of type II toxin-antitoxin system</fullName>
    </recommendedName>
</protein>
<evidence type="ECO:0000313" key="2">
    <source>
        <dbReference type="Proteomes" id="UP000193387"/>
    </source>
</evidence>
<keyword evidence="2" id="KW-1185">Reference proteome</keyword>
<organism evidence="1 2">
    <name type="scientific">Mycobacterium saskatchewanense</name>
    <dbReference type="NCBI Taxonomy" id="220927"/>
    <lineage>
        <taxon>Bacteria</taxon>
        <taxon>Bacillati</taxon>
        <taxon>Actinomycetota</taxon>
        <taxon>Actinomycetes</taxon>
        <taxon>Mycobacteriales</taxon>
        <taxon>Mycobacteriaceae</taxon>
        <taxon>Mycobacterium</taxon>
        <taxon>Mycobacterium simiae complex</taxon>
    </lineage>
</organism>
<dbReference type="RefSeq" id="WP_085257275.1">
    <property type="nucleotide sequence ID" value="NZ_AP022573.1"/>
</dbReference>
<dbReference type="EMBL" id="LQPR01000049">
    <property type="protein sequence ID" value="ORW69063.1"/>
    <property type="molecule type" value="Genomic_DNA"/>
</dbReference>
<name>A0AAJ3NP10_9MYCO</name>
<evidence type="ECO:0000313" key="1">
    <source>
        <dbReference type="EMBL" id="ORW69063.1"/>
    </source>
</evidence>
<comment type="caution">
    <text evidence="1">The sequence shown here is derived from an EMBL/GenBank/DDBJ whole genome shotgun (WGS) entry which is preliminary data.</text>
</comment>
<dbReference type="AlphaFoldDB" id="A0AAJ3NP10"/>
<dbReference type="Pfam" id="PF11903">
    <property type="entry name" value="ParD_like"/>
    <property type="match status" value="1"/>
</dbReference>
<gene>
    <name evidence="1" type="ORF">AWC23_20145</name>
</gene>
<reference evidence="1 2" key="1">
    <citation type="submission" date="2016-01" db="EMBL/GenBank/DDBJ databases">
        <title>The new phylogeny of the genus Mycobacterium.</title>
        <authorList>
            <person name="Tarcisio F."/>
            <person name="Conor M."/>
            <person name="Antonella G."/>
            <person name="Elisabetta G."/>
            <person name="Giulia F.S."/>
            <person name="Sara T."/>
            <person name="Anna F."/>
            <person name="Clotilde B."/>
            <person name="Roberto B."/>
            <person name="Veronica D.S."/>
            <person name="Fabio R."/>
            <person name="Monica P."/>
            <person name="Olivier J."/>
            <person name="Enrico T."/>
            <person name="Nicola S."/>
        </authorList>
    </citation>
    <scope>NUCLEOTIDE SEQUENCE [LARGE SCALE GENOMIC DNA]</scope>
    <source>
        <strain evidence="1 2">DSM 44616</strain>
    </source>
</reference>
<proteinExistence type="predicted"/>
<evidence type="ECO:0008006" key="3">
    <source>
        <dbReference type="Google" id="ProtNLM"/>
    </source>
</evidence>
<accession>A0AAJ3NP10</accession>
<dbReference type="Proteomes" id="UP000193387">
    <property type="component" value="Unassembled WGS sequence"/>
</dbReference>
<sequence>MVDVAADRVTRFAADLVDSAAAEGARQSRSAKQQLDHWARVGRAVSSQHTAARRRVEAALAGDLELRELSVEEGVVFNAEIAAAVEENLVKAHYGDRLAQRGIATVALDEAGEIVEYPPDGRPVVVTAGRRRARRGK</sequence>
<dbReference type="InterPro" id="IPR021831">
    <property type="entry name" value="ParD-like"/>
</dbReference>